<sequence>MWITALEKLKNSFQQTSKLKTKEIMWKNGS</sequence>
<dbReference type="Proteomes" id="UP000002215">
    <property type="component" value="Chromosome"/>
</dbReference>
<reference evidence="2" key="1">
    <citation type="submission" date="2009-08" db="EMBL/GenBank/DDBJ databases">
        <title>The complete genome of Chitinophaga pinensis DSM 2588.</title>
        <authorList>
            <consortium name="US DOE Joint Genome Institute (JGI-PGF)"/>
            <person name="Lucas S."/>
            <person name="Copeland A."/>
            <person name="Lapidus A."/>
            <person name="Glavina del Rio T."/>
            <person name="Dalin E."/>
            <person name="Tice H."/>
            <person name="Bruce D."/>
            <person name="Goodwin L."/>
            <person name="Pitluck S."/>
            <person name="Kyrpides N."/>
            <person name="Mavromatis K."/>
            <person name="Ivanova N."/>
            <person name="Mikhailova N."/>
            <person name="Sims D."/>
            <person name="Meinche L."/>
            <person name="Brettin T."/>
            <person name="Detter J.C."/>
            <person name="Han C."/>
            <person name="Larimer F."/>
            <person name="Land M."/>
            <person name="Hauser L."/>
            <person name="Markowitz V."/>
            <person name="Cheng J.-F."/>
            <person name="Hugenholtz P."/>
            <person name="Woyke T."/>
            <person name="Wu D."/>
            <person name="Spring S."/>
            <person name="Klenk H.-P."/>
            <person name="Eisen J.A."/>
        </authorList>
    </citation>
    <scope>NUCLEOTIDE SEQUENCE [LARGE SCALE GENOMIC DNA]</scope>
    <source>
        <strain evidence="2">ATCC 43595 / DSM 2588 / LMG 13176 / NBRC 15968 / NCIMB 11800 / UQM 2034</strain>
    </source>
</reference>
<protein>
    <submittedName>
        <fullName evidence="1">Uncharacterized protein</fullName>
    </submittedName>
</protein>
<dbReference type="AlphaFoldDB" id="A0A979FZZ2"/>
<name>A0A979FZZ2_CHIPD</name>
<evidence type="ECO:0000313" key="2">
    <source>
        <dbReference type="Proteomes" id="UP000002215"/>
    </source>
</evidence>
<reference evidence="1 2" key="2">
    <citation type="journal article" date="2010" name="Stand. Genomic Sci.">
        <title>Complete genome sequence of Chitinophaga pinensis type strain (UQM 2034).</title>
        <authorList>
            <person name="Glavina Del Rio T."/>
            <person name="Abt B."/>
            <person name="Spring S."/>
            <person name="Lapidus A."/>
            <person name="Nolan M."/>
            <person name="Tice H."/>
            <person name="Copeland A."/>
            <person name="Cheng J.F."/>
            <person name="Chen F."/>
            <person name="Bruce D."/>
            <person name="Goodwin L."/>
            <person name="Pitluck S."/>
            <person name="Ivanova N."/>
            <person name="Mavromatis K."/>
            <person name="Mikhailova N."/>
            <person name="Pati A."/>
            <person name="Chen A."/>
            <person name="Palaniappan K."/>
            <person name="Land M."/>
            <person name="Hauser L."/>
            <person name="Chang Y.J."/>
            <person name="Jeffries C.D."/>
            <person name="Chain P."/>
            <person name="Saunders E."/>
            <person name="Detter J.C."/>
            <person name="Brettin T."/>
            <person name="Rohde M."/>
            <person name="Goker M."/>
            <person name="Bristow J."/>
            <person name="Eisen J.A."/>
            <person name="Markowitz V."/>
            <person name="Hugenholtz P."/>
            <person name="Kyrpides N.C."/>
            <person name="Klenk H.P."/>
            <person name="Lucas S."/>
        </authorList>
    </citation>
    <scope>NUCLEOTIDE SEQUENCE [LARGE SCALE GENOMIC DNA]</scope>
    <source>
        <strain evidence="2">ATCC 43595 / DSM 2588 / LMG 13176 / NBRC 15968 / NCIMB 11800 / UQM 2034</strain>
    </source>
</reference>
<accession>A0A979FZZ2</accession>
<gene>
    <name evidence="1" type="ordered locus">Cpin_0744</name>
</gene>
<dbReference type="EMBL" id="CP001699">
    <property type="protein sequence ID" value="ACU58242.1"/>
    <property type="molecule type" value="Genomic_DNA"/>
</dbReference>
<proteinExistence type="predicted"/>
<organism evidence="1 2">
    <name type="scientific">Chitinophaga pinensis (strain ATCC 43595 / DSM 2588 / LMG 13176 / NBRC 15968 / NCIMB 11800 / UQM 2034)</name>
    <dbReference type="NCBI Taxonomy" id="485918"/>
    <lineage>
        <taxon>Bacteria</taxon>
        <taxon>Pseudomonadati</taxon>
        <taxon>Bacteroidota</taxon>
        <taxon>Chitinophagia</taxon>
        <taxon>Chitinophagales</taxon>
        <taxon>Chitinophagaceae</taxon>
        <taxon>Chitinophaga</taxon>
    </lineage>
</organism>
<dbReference type="KEGG" id="cpi:Cpin_0744"/>
<evidence type="ECO:0000313" key="1">
    <source>
        <dbReference type="EMBL" id="ACU58242.1"/>
    </source>
</evidence>